<evidence type="ECO:0000313" key="2">
    <source>
        <dbReference type="EMBL" id="GCC23463.1"/>
    </source>
</evidence>
<feature type="region of interest" description="Disordered" evidence="1">
    <location>
        <begin position="1"/>
        <end position="32"/>
    </location>
</feature>
<name>A0A401RZ90_CHIPU</name>
<dbReference type="Proteomes" id="UP000287033">
    <property type="component" value="Unassembled WGS sequence"/>
</dbReference>
<gene>
    <name evidence="2" type="ORF">chiPu_0001859</name>
</gene>
<feature type="compositionally biased region" description="Basic and acidic residues" evidence="1">
    <location>
        <begin position="1"/>
        <end position="18"/>
    </location>
</feature>
<dbReference type="EMBL" id="BEZZ01000031">
    <property type="protein sequence ID" value="GCC23463.1"/>
    <property type="molecule type" value="Genomic_DNA"/>
</dbReference>
<dbReference type="AlphaFoldDB" id="A0A401RZ90"/>
<reference evidence="2 3" key="1">
    <citation type="journal article" date="2018" name="Nat. Ecol. Evol.">
        <title>Shark genomes provide insights into elasmobranch evolution and the origin of vertebrates.</title>
        <authorList>
            <person name="Hara Y"/>
            <person name="Yamaguchi K"/>
            <person name="Onimaru K"/>
            <person name="Kadota M"/>
            <person name="Koyanagi M"/>
            <person name="Keeley SD"/>
            <person name="Tatsumi K"/>
            <person name="Tanaka K"/>
            <person name="Motone F"/>
            <person name="Kageyama Y"/>
            <person name="Nozu R"/>
            <person name="Adachi N"/>
            <person name="Nishimura O"/>
            <person name="Nakagawa R"/>
            <person name="Tanegashima C"/>
            <person name="Kiyatake I"/>
            <person name="Matsumoto R"/>
            <person name="Murakumo K"/>
            <person name="Nishida K"/>
            <person name="Terakita A"/>
            <person name="Kuratani S"/>
            <person name="Sato K"/>
            <person name="Hyodo S Kuraku.S."/>
        </authorList>
    </citation>
    <scope>NUCLEOTIDE SEQUENCE [LARGE SCALE GENOMIC DNA]</scope>
</reference>
<organism evidence="2 3">
    <name type="scientific">Chiloscyllium punctatum</name>
    <name type="common">Brownbanded bambooshark</name>
    <name type="synonym">Hemiscyllium punctatum</name>
    <dbReference type="NCBI Taxonomy" id="137246"/>
    <lineage>
        <taxon>Eukaryota</taxon>
        <taxon>Metazoa</taxon>
        <taxon>Chordata</taxon>
        <taxon>Craniata</taxon>
        <taxon>Vertebrata</taxon>
        <taxon>Chondrichthyes</taxon>
        <taxon>Elasmobranchii</taxon>
        <taxon>Galeomorphii</taxon>
        <taxon>Galeoidea</taxon>
        <taxon>Orectolobiformes</taxon>
        <taxon>Hemiscylliidae</taxon>
        <taxon>Chiloscyllium</taxon>
    </lineage>
</organism>
<accession>A0A401RZ90</accession>
<proteinExistence type="predicted"/>
<sequence length="78" mass="8884">MSSPRDDGKRKANVRKEAQTIQLGQRRPFLTFPDNPDGRFKSVCHHSETKRTRRSDFSVLHAHCSRCSELRGCSGLAQ</sequence>
<keyword evidence="3" id="KW-1185">Reference proteome</keyword>
<evidence type="ECO:0000256" key="1">
    <source>
        <dbReference type="SAM" id="MobiDB-lite"/>
    </source>
</evidence>
<comment type="caution">
    <text evidence="2">The sequence shown here is derived from an EMBL/GenBank/DDBJ whole genome shotgun (WGS) entry which is preliminary data.</text>
</comment>
<evidence type="ECO:0000313" key="3">
    <source>
        <dbReference type="Proteomes" id="UP000287033"/>
    </source>
</evidence>
<protein>
    <submittedName>
        <fullName evidence="2">Uncharacterized protein</fullName>
    </submittedName>
</protein>